<feature type="region of interest" description="Disordered" evidence="8">
    <location>
        <begin position="1086"/>
        <end position="1106"/>
    </location>
</feature>
<evidence type="ECO:0000313" key="11">
    <source>
        <dbReference type="Proteomes" id="UP000838412"/>
    </source>
</evidence>
<feature type="compositionally biased region" description="Acidic residues" evidence="8">
    <location>
        <begin position="330"/>
        <end position="352"/>
    </location>
</feature>
<feature type="compositionally biased region" description="Basic and acidic residues" evidence="8">
    <location>
        <begin position="17"/>
        <end position="30"/>
    </location>
</feature>
<comment type="subcellular location">
    <subcellularLocation>
        <location evidence="1 7">Nucleus</location>
    </subcellularLocation>
</comment>
<accession>A0A8J9ZFT0</accession>
<dbReference type="Proteomes" id="UP000838412">
    <property type="component" value="Chromosome 2"/>
</dbReference>
<evidence type="ECO:0000256" key="1">
    <source>
        <dbReference type="ARBA" id="ARBA00004123"/>
    </source>
</evidence>
<evidence type="ECO:0000256" key="6">
    <source>
        <dbReference type="ARBA" id="ARBA00023242"/>
    </source>
</evidence>
<evidence type="ECO:0000313" key="10">
    <source>
        <dbReference type="EMBL" id="CAH1253828.1"/>
    </source>
</evidence>
<dbReference type="Gene3D" id="1.20.1160.11">
    <property type="entry name" value="Paired amphipathic helix"/>
    <property type="match status" value="2"/>
</dbReference>
<feature type="region of interest" description="Disordered" evidence="8">
    <location>
        <begin position="1697"/>
        <end position="1852"/>
    </location>
</feature>
<dbReference type="PANTHER" id="PTHR16088">
    <property type="entry name" value="YY1 ASSOCIATED PROTEIN-RELATED"/>
    <property type="match status" value="1"/>
</dbReference>
<dbReference type="Gene3D" id="1.10.10.60">
    <property type="entry name" value="Homeodomain-like"/>
    <property type="match status" value="1"/>
</dbReference>
<evidence type="ECO:0000256" key="4">
    <source>
        <dbReference type="ARBA" id="ARBA00023015"/>
    </source>
</evidence>
<proteinExistence type="predicted"/>
<feature type="region of interest" description="Disordered" evidence="8">
    <location>
        <begin position="1547"/>
        <end position="1582"/>
    </location>
</feature>
<feature type="region of interest" description="Disordered" evidence="8">
    <location>
        <begin position="753"/>
        <end position="773"/>
    </location>
</feature>
<feature type="compositionally biased region" description="Acidic residues" evidence="8">
    <location>
        <begin position="2196"/>
        <end position="2206"/>
    </location>
</feature>
<dbReference type="InterPro" id="IPR036600">
    <property type="entry name" value="PAH_sf"/>
</dbReference>
<feature type="compositionally biased region" description="Basic and acidic residues" evidence="8">
    <location>
        <begin position="1968"/>
        <end position="1996"/>
    </location>
</feature>
<keyword evidence="3" id="KW-0597">Phosphoprotein</keyword>
<evidence type="ECO:0000256" key="3">
    <source>
        <dbReference type="ARBA" id="ARBA00022553"/>
    </source>
</evidence>
<dbReference type="SUPFAM" id="SSF47762">
    <property type="entry name" value="PAH2 domain"/>
    <property type="match status" value="2"/>
</dbReference>
<dbReference type="CDD" id="cd12202">
    <property type="entry name" value="CASP8AP2"/>
    <property type="match status" value="1"/>
</dbReference>
<dbReference type="InterPro" id="IPR009057">
    <property type="entry name" value="Homeodomain-like_sf"/>
</dbReference>
<protein>
    <submittedName>
        <fullName evidence="10">GON4L protein</fullName>
    </submittedName>
</protein>
<keyword evidence="4" id="KW-0805">Transcription regulation</keyword>
<dbReference type="GO" id="GO:0006355">
    <property type="term" value="P:regulation of DNA-templated transcription"/>
    <property type="evidence" value="ECO:0007669"/>
    <property type="project" value="InterPro"/>
</dbReference>
<evidence type="ECO:0000259" key="9">
    <source>
        <dbReference type="PROSITE" id="PS50090"/>
    </source>
</evidence>
<feature type="region of interest" description="Disordered" evidence="8">
    <location>
        <begin position="1"/>
        <end position="221"/>
    </location>
</feature>
<feature type="compositionally biased region" description="Basic and acidic residues" evidence="8">
    <location>
        <begin position="1663"/>
        <end position="1672"/>
    </location>
</feature>
<dbReference type="SMART" id="SM00717">
    <property type="entry name" value="SANT"/>
    <property type="match status" value="1"/>
</dbReference>
<feature type="compositionally biased region" description="Acidic residues" evidence="8">
    <location>
        <begin position="2173"/>
        <end position="2189"/>
    </location>
</feature>
<dbReference type="InterPro" id="IPR049257">
    <property type="entry name" value="Gon4l/CASP8AP2_myb-like"/>
</dbReference>
<dbReference type="SUPFAM" id="SSF46689">
    <property type="entry name" value="Homeodomain-like"/>
    <property type="match status" value="1"/>
</dbReference>
<dbReference type="InterPro" id="IPR003822">
    <property type="entry name" value="PAH"/>
</dbReference>
<keyword evidence="6 7" id="KW-0539">Nucleus</keyword>
<evidence type="ECO:0000256" key="2">
    <source>
        <dbReference type="ARBA" id="ARBA00022491"/>
    </source>
</evidence>
<feature type="compositionally biased region" description="Polar residues" evidence="8">
    <location>
        <begin position="115"/>
        <end position="125"/>
    </location>
</feature>
<feature type="compositionally biased region" description="Basic and acidic residues" evidence="8">
    <location>
        <begin position="393"/>
        <end position="407"/>
    </location>
</feature>
<keyword evidence="11" id="KW-1185">Reference proteome</keyword>
<sequence>MPFQQSDETSATMSSNKNEHPQPGEQDSDKQPTTSSPELKKTEQDAAPVQTDAVQEPEKSEVTTQESPRNDSRHKSEDVHDDDETQPGKTESLDVVSVENILSYDKDEDLKHSSEPSQSVNTSIAGCTVATESDRTVVSTAGGEENVSEKSRSYSALEESLEDSRDGFGMQIVETSPGQGKNKKKAGRKRKKGEKSLKPRKLRLILPHPEGAEGEGSNAEFLDPSFESHLEDIGRNYSLSTTNVKSILHRVITNENVVAMMRHSVKEDQDEEETEGDTSTNNPLAELFEPKMTRARAKEVAEKGSFVVPWPISPVKKPADSQPAKFIDLSFEEDEDDDEYEPDDEENEESDIDSIASREASDFGSPMPSTPRQFLRTYSESDKKDDSEDTDDRQETTEQAGKVEPHIKIQPTPMGPPLPPLSKEKTDAAFLSELDTFDEELSELSGRTARSTMDFNTEDNLSLIASRTRSKCPLKDTPIDIIEAAFNAPDITQDMYDTECDDSEWQGWLKGLFKTDLDMSGDADDEQNDPDYNFLQEEEEVDTEDLRDDRAVRITKKEVNELMDELLQQYEEEMEQLGADPAPGLDDSTTVDPLTPPPSRTFVKPPPISFDGPLSTVMAKTHKTAQQQLQEEKMRKKESGGGKKVQSLPVLTQGERQQLQQQMQQHVQLLCQVHVLSREEPQLQEAAQVTKNFLKETQMFVQRSEQLYEMQVEQYRSAGAQVPQGEFRSMFDTCNLQGAIDIVDQNIPVRSFPASPMKKTVRSKGHKGKPSVSSQATIAESKVFMYPALLPTCGPDLHGPLKQGKEKPYFLGAEDNLLALGMRQYQGMPTVEMLHYIRENMIPTKSCDQIRIRIKNLKANKKKTGNIVQVYSKTKQMPALPTVCSDMEAAQAVPPAHLQGKHLPEWLQDYQQTNKQKSEALLIKKLRNLSPRKTEKLSPTQRGILPKGFMPVMSVKKALFQSPTKVQSTVNTTNSTTASATTSTSTVTTEKTAKTLQTLAPKSTDISHIGSIDSSTPVYIMLPSNVVPGNLSQTSPPVAGLQGSVQPLGGAAGLPSSKETFTVGEAVTNNQTATDVFVEEIPTSVDEGNQNMQSPQEVEATDLPEVTSPDEKLIETIPEEERGMEELEGVPQDICTVEDSDIPVEPQENPITQDVVSVENVRTEAACTEQTCTEQPCVPQSVEGITTQPSEEAQSGHVVSEDSPIVTEEVLVSSTEEQELMAKEVEVEQGADVETLSEEQSATSKRMVMVKKKAKRRRKQLQKDMASTLLLLDSDLMDRDPLREERETMMAKNFLERVRDSLRDEEGKYHEVLRVFHQGHQEGKTIVQLYQELQRILARWPVLLGEFAAFLQPAEAVQCDLFMEHQEYVQAKSFLRKLEVFFSDNPDHYQKVLRVFASYMREGASLEGLRQEITPLLQGQPYLLQEFTRFFPDLPPPQSMMGDFEEIHMASDSDGDDIPDNFEEIVLPEEDDEEVTREKKQVDPWKLLLAQKHGTKECKCECHESSTDLRVQRRNRHCVACNTKLTPKDLQAKKDIILRHQALLHTRESPIPDRTGRKIPAKRRRKKTDSETARDSPSLDTAVVEESCFSPLNQGFDLAGNENSSEAGHRRKARTQSQKSSHKTSLAKFCPLEDEETIKSTNDEDAEESSQESDEEMEQVTEEAVRNLRDLCEEIPAPDWQKSATIVESFRRRLQEIAQHEYAEEEEEEEEEEEDEDEDKLSSGDESQDAEFSDLEEASGSGSASPSSLQALSAATSPGAASQGSEESPKSHTTQGHGQQGLSAATTSPGAASHGSDESPKSHTKSGLSQQGRADVLSPGIASQGSKELPKALITPGQSQQGLSAAMSPEAAATVMSPGVAFKDNKDAPEALSLTEQSKSAELEAVASHISKESPKEGRGLSVARSLGMALQGRGESPRTSKTTVDSTTTELETTDSEMVGKDAENKWGVEISQVDVSSQQDAAADQLRQEHGKNTDRGEERGEDSRTFGRSEVSKQDNVAIERMGEITGSQHTSSPNSDRESTPGEHSEGQHDAEKGATSDRNVPSCLGSGTSDTVEEMTAESLSQGGDNEKNETDSLRQKEEVSTRSEEEHEKLDVTEGQGQAEEKSCSGDGTVLWTRDEDRTLLQACQQQGATQETFTTVAEQLGDRTPQQVTDRFMELMALYHQQGTSTDEETGTDGETEEEEGSEYSTEQDNADPVDMEDD</sequence>
<feature type="compositionally biased region" description="Polar residues" evidence="8">
    <location>
        <begin position="1086"/>
        <end position="1096"/>
    </location>
</feature>
<feature type="compositionally biased region" description="Basic and acidic residues" evidence="8">
    <location>
        <begin position="68"/>
        <end position="78"/>
    </location>
</feature>
<keyword evidence="5" id="KW-0804">Transcription</keyword>
<dbReference type="GO" id="GO:0003712">
    <property type="term" value="F:transcription coregulator activity"/>
    <property type="evidence" value="ECO:0007669"/>
    <property type="project" value="TreeGrafter"/>
</dbReference>
<feature type="compositionally biased region" description="Polar residues" evidence="8">
    <location>
        <begin position="2009"/>
        <end position="2018"/>
    </location>
</feature>
<feature type="compositionally biased region" description="Basic and acidic residues" evidence="8">
    <location>
        <begin position="104"/>
        <end position="114"/>
    </location>
</feature>
<dbReference type="EMBL" id="OV696687">
    <property type="protein sequence ID" value="CAH1253828.1"/>
    <property type="molecule type" value="Genomic_DNA"/>
</dbReference>
<feature type="compositionally biased region" description="Acidic residues" evidence="8">
    <location>
        <begin position="1703"/>
        <end position="1719"/>
    </location>
</feature>
<feature type="compositionally biased region" description="Basic and acidic residues" evidence="8">
    <location>
        <begin position="2070"/>
        <end position="2098"/>
    </location>
</feature>
<feature type="region of interest" description="Disordered" evidence="8">
    <location>
        <begin position="2166"/>
        <end position="2206"/>
    </location>
</feature>
<feature type="compositionally biased region" description="Polar residues" evidence="8">
    <location>
        <begin position="1759"/>
        <end position="1790"/>
    </location>
</feature>
<dbReference type="InterPro" id="IPR052435">
    <property type="entry name" value="YY1-Transcr_Regul"/>
</dbReference>
<feature type="region of interest" description="Disordered" evidence="8">
    <location>
        <begin position="1594"/>
        <end position="1684"/>
    </location>
</feature>
<gene>
    <name evidence="10" type="primary">GON4L</name>
    <name evidence="10" type="ORF">BLAG_LOCUS13461</name>
</gene>
<organism evidence="10 11">
    <name type="scientific">Branchiostoma lanceolatum</name>
    <name type="common">Common lancelet</name>
    <name type="synonym">Amphioxus lanceolatum</name>
    <dbReference type="NCBI Taxonomy" id="7740"/>
    <lineage>
        <taxon>Eukaryota</taxon>
        <taxon>Metazoa</taxon>
        <taxon>Chordata</taxon>
        <taxon>Cephalochordata</taxon>
        <taxon>Leptocardii</taxon>
        <taxon>Amphioxiformes</taxon>
        <taxon>Branchiostomatidae</taxon>
        <taxon>Branchiostoma</taxon>
    </lineage>
</organism>
<dbReference type="Pfam" id="PF02671">
    <property type="entry name" value="PAH"/>
    <property type="match status" value="2"/>
</dbReference>
<feature type="compositionally biased region" description="Polar residues" evidence="8">
    <location>
        <begin position="1"/>
        <end position="16"/>
    </location>
</feature>
<keyword evidence="2" id="KW-0678">Repressor</keyword>
<feature type="compositionally biased region" description="Basic residues" evidence="8">
    <location>
        <begin position="1557"/>
        <end position="1567"/>
    </location>
</feature>
<feature type="compositionally biased region" description="Low complexity" evidence="8">
    <location>
        <begin position="1920"/>
        <end position="1932"/>
    </location>
</feature>
<dbReference type="Pfam" id="PF21227">
    <property type="entry name" value="Myb_DNA-binding_7"/>
    <property type="match status" value="1"/>
</dbReference>
<feature type="compositionally biased region" description="Acidic residues" evidence="8">
    <location>
        <begin position="1643"/>
        <end position="1661"/>
    </location>
</feature>
<dbReference type="OrthoDB" id="6257037at2759"/>
<feature type="compositionally biased region" description="Low complexity" evidence="8">
    <location>
        <begin position="1738"/>
        <end position="1758"/>
    </location>
</feature>
<dbReference type="PROSITE" id="PS50090">
    <property type="entry name" value="MYB_LIKE"/>
    <property type="match status" value="1"/>
</dbReference>
<feature type="compositionally biased region" description="Basic residues" evidence="8">
    <location>
        <begin position="181"/>
        <end position="203"/>
    </location>
</feature>
<feature type="compositionally biased region" description="Basic and acidic residues" evidence="8">
    <location>
        <begin position="2019"/>
        <end position="2040"/>
    </location>
</feature>
<dbReference type="InterPro" id="IPR001005">
    <property type="entry name" value="SANT/Myb"/>
</dbReference>
<evidence type="ECO:0000256" key="7">
    <source>
        <dbReference type="PROSITE-ProRule" id="PRU00810"/>
    </source>
</evidence>
<feature type="compositionally biased region" description="Basic residues" evidence="8">
    <location>
        <begin position="759"/>
        <end position="769"/>
    </location>
</feature>
<feature type="compositionally biased region" description="Basic and acidic residues" evidence="8">
    <location>
        <begin position="1890"/>
        <end position="1899"/>
    </location>
</feature>
<feature type="region of interest" description="Disordered" evidence="8">
    <location>
        <begin position="1877"/>
        <end position="2117"/>
    </location>
</feature>
<name>A0A8J9ZFT0_BRALA</name>
<feature type="region of interest" description="Disordered" evidence="8">
    <location>
        <begin position="265"/>
        <end position="289"/>
    </location>
</feature>
<reference evidence="10" key="1">
    <citation type="submission" date="2022-01" db="EMBL/GenBank/DDBJ databases">
        <authorList>
            <person name="Braso-Vives M."/>
        </authorList>
    </citation>
    <scope>NUCLEOTIDE SEQUENCE</scope>
</reference>
<evidence type="ECO:0000256" key="5">
    <source>
        <dbReference type="ARBA" id="ARBA00023163"/>
    </source>
</evidence>
<feature type="domain" description="Myb-like" evidence="9">
    <location>
        <begin position="2118"/>
        <end position="2163"/>
    </location>
</feature>
<feature type="compositionally biased region" description="Basic and acidic residues" evidence="8">
    <location>
        <begin position="1547"/>
        <end position="1556"/>
    </location>
</feature>
<dbReference type="PROSITE" id="PS51477">
    <property type="entry name" value="PAH"/>
    <property type="match status" value="2"/>
</dbReference>
<feature type="region of interest" description="Disordered" evidence="8">
    <location>
        <begin position="330"/>
        <end position="423"/>
    </location>
</feature>
<feature type="compositionally biased region" description="Acidic residues" evidence="8">
    <location>
        <begin position="1726"/>
        <end position="1737"/>
    </location>
</feature>
<feature type="compositionally biased region" description="Basic and acidic residues" evidence="8">
    <location>
        <begin position="1939"/>
        <end position="1948"/>
    </location>
</feature>
<dbReference type="PANTHER" id="PTHR16088:SF3">
    <property type="entry name" value="GON-4-LIKE PROTEIN"/>
    <property type="match status" value="1"/>
</dbReference>
<evidence type="ECO:0000256" key="8">
    <source>
        <dbReference type="SAM" id="MobiDB-lite"/>
    </source>
</evidence>
<dbReference type="GO" id="GO:0005634">
    <property type="term" value="C:nucleus"/>
    <property type="evidence" value="ECO:0007669"/>
    <property type="project" value="UniProtKB-SubCell"/>
</dbReference>